<name>A0ABR2K272_9EUKA</name>
<dbReference type="SUPFAM" id="SSF52833">
    <property type="entry name" value="Thioredoxin-like"/>
    <property type="match status" value="1"/>
</dbReference>
<protein>
    <recommendedName>
        <fullName evidence="3">Thioredoxin domain-containing protein</fullName>
    </recommendedName>
</protein>
<dbReference type="InterPro" id="IPR036249">
    <property type="entry name" value="Thioredoxin-like_sf"/>
</dbReference>
<proteinExistence type="predicted"/>
<organism evidence="1 2">
    <name type="scientific">Tritrichomonas musculus</name>
    <dbReference type="NCBI Taxonomy" id="1915356"/>
    <lineage>
        <taxon>Eukaryota</taxon>
        <taxon>Metamonada</taxon>
        <taxon>Parabasalia</taxon>
        <taxon>Tritrichomonadida</taxon>
        <taxon>Tritrichomonadidae</taxon>
        <taxon>Tritrichomonas</taxon>
    </lineage>
</organism>
<sequence length="494" mass="56842">MLYLFLFTFITLYRFQKNSKNKALSTLLSEHNDSVVLFYSGDNSMFDQYFSIFNRAYHKYNEKVTIACYDIRRNPDEILSIPINQNPEIAIFKNGEYAGSYYGDWIDTSINSYISSFVHDSWSPIQLNSLTSIIDFKEKEPVNLIFYGEDYVKLAHKFRTFFNNYPAIPIAYVSNQELATLAGVKNYPIIQLNQPLDEVNKIFESFNQNSLKKALVPLISPIFKNQIAGNSIKSQWTLIALVDKQNPIHRHTFAEIVKHCKIVFGTSINYQSCDFFDCEELTQLSSVSNTTNPILFAIKQFELKNSSKPIQYKQGPLVPISVRKWLRKITSVQDLEGDKLAKKLKTNPITSISQSDFIKLVKDNSTDSIFLINIKQKIQNNEGNQNKEHSSSSNEFNQYLAILYKLKTLFKDTENVHFYEFSAELSKDEISKLPLPPVNKMCITLYPAVNEVTHIVVPARDYVSYVEFLLYNIRSPLSSATKKKIEEILPNAVL</sequence>
<reference evidence="1 2" key="1">
    <citation type="submission" date="2024-04" db="EMBL/GenBank/DDBJ databases">
        <title>Tritrichomonas musculus Genome.</title>
        <authorList>
            <person name="Alves-Ferreira E."/>
            <person name="Grigg M."/>
            <person name="Lorenzi H."/>
            <person name="Galac M."/>
        </authorList>
    </citation>
    <scope>NUCLEOTIDE SEQUENCE [LARGE SCALE GENOMIC DNA]</scope>
    <source>
        <strain evidence="1 2">EAF2021</strain>
    </source>
</reference>
<gene>
    <name evidence="1" type="ORF">M9Y10_044174</name>
</gene>
<accession>A0ABR2K272</accession>
<evidence type="ECO:0008006" key="3">
    <source>
        <dbReference type="Google" id="ProtNLM"/>
    </source>
</evidence>
<evidence type="ECO:0000313" key="2">
    <source>
        <dbReference type="Proteomes" id="UP001470230"/>
    </source>
</evidence>
<dbReference type="Gene3D" id="3.40.30.10">
    <property type="entry name" value="Glutaredoxin"/>
    <property type="match status" value="1"/>
</dbReference>
<evidence type="ECO:0000313" key="1">
    <source>
        <dbReference type="EMBL" id="KAK8885046.1"/>
    </source>
</evidence>
<keyword evidence="2" id="KW-1185">Reference proteome</keyword>
<dbReference type="EMBL" id="JAPFFF010000008">
    <property type="protein sequence ID" value="KAK8885046.1"/>
    <property type="molecule type" value="Genomic_DNA"/>
</dbReference>
<dbReference type="Proteomes" id="UP001470230">
    <property type="component" value="Unassembled WGS sequence"/>
</dbReference>
<comment type="caution">
    <text evidence="1">The sequence shown here is derived from an EMBL/GenBank/DDBJ whole genome shotgun (WGS) entry which is preliminary data.</text>
</comment>